<dbReference type="AlphaFoldDB" id="A0A8D6SVS3"/>
<keyword evidence="6" id="KW-0479">Metal-binding</keyword>
<keyword evidence="14" id="KW-1185">Reference proteome</keyword>
<keyword evidence="8" id="KW-0411">Iron-sulfur</keyword>
<comment type="catalytic activity">
    <reaction evidence="11">
        <text>L-cysteine + H2O = hydrogen sulfide + pyruvate + NH4(+) + H(+)</text>
        <dbReference type="Rhea" id="RHEA:24931"/>
        <dbReference type="ChEBI" id="CHEBI:15361"/>
        <dbReference type="ChEBI" id="CHEBI:15377"/>
        <dbReference type="ChEBI" id="CHEBI:15378"/>
        <dbReference type="ChEBI" id="CHEBI:28938"/>
        <dbReference type="ChEBI" id="CHEBI:29919"/>
        <dbReference type="ChEBI" id="CHEBI:35235"/>
        <dbReference type="EC" id="4.4.1.28"/>
    </reaction>
</comment>
<comment type="cofactor">
    <cofactor evidence="1">
        <name>[4Fe-4S] cluster</name>
        <dbReference type="ChEBI" id="CHEBI:49883"/>
    </cofactor>
</comment>
<dbReference type="EMBL" id="LR792632">
    <property type="protein sequence ID" value="CAB3288684.1"/>
    <property type="molecule type" value="Genomic_DNA"/>
</dbReference>
<dbReference type="RefSeq" id="WP_214400689.1">
    <property type="nucleotide sequence ID" value="NZ_LR792632.1"/>
</dbReference>
<evidence type="ECO:0000313" key="13">
    <source>
        <dbReference type="EMBL" id="CAB3288684.1"/>
    </source>
</evidence>
<feature type="domain" description="Serine dehydratase-like alpha subunit" evidence="12">
    <location>
        <begin position="165"/>
        <end position="382"/>
    </location>
</feature>
<evidence type="ECO:0000256" key="8">
    <source>
        <dbReference type="ARBA" id="ARBA00023014"/>
    </source>
</evidence>
<dbReference type="PIRSF" id="PIRSF006054">
    <property type="entry name" value="UCP006054"/>
    <property type="match status" value="1"/>
</dbReference>
<accession>A0A8D6SVS3</accession>
<dbReference type="GO" id="GO:0080146">
    <property type="term" value="F:L-cysteine desulfhydrase activity"/>
    <property type="evidence" value="ECO:0007669"/>
    <property type="project" value="TreeGrafter"/>
</dbReference>
<dbReference type="GO" id="GO:0019450">
    <property type="term" value="P:L-cysteine catabolic process to pyruvate"/>
    <property type="evidence" value="ECO:0007669"/>
    <property type="project" value="TreeGrafter"/>
</dbReference>
<dbReference type="InterPro" id="IPR005130">
    <property type="entry name" value="Ser_deHydtase-like_asu"/>
</dbReference>
<dbReference type="Pfam" id="PF03313">
    <property type="entry name" value="SDH_alpha"/>
    <property type="match status" value="1"/>
</dbReference>
<dbReference type="InterPro" id="IPR021144">
    <property type="entry name" value="UPF0597"/>
</dbReference>
<dbReference type="GO" id="GO:0051539">
    <property type="term" value="F:4 iron, 4 sulfur cluster binding"/>
    <property type="evidence" value="ECO:0007669"/>
    <property type="project" value="UniProtKB-KW"/>
</dbReference>
<gene>
    <name evidence="13" type="ORF">MLAUSG7_0847</name>
</gene>
<evidence type="ECO:0000256" key="5">
    <source>
        <dbReference type="ARBA" id="ARBA00015549"/>
    </source>
</evidence>
<evidence type="ECO:0000256" key="7">
    <source>
        <dbReference type="ARBA" id="ARBA00023004"/>
    </source>
</evidence>
<evidence type="ECO:0000256" key="9">
    <source>
        <dbReference type="ARBA" id="ARBA00023239"/>
    </source>
</evidence>
<proteinExistence type="inferred from homology"/>
<dbReference type="PANTHER" id="PTHR30501:SF2">
    <property type="entry name" value="UPF0597 PROTEIN YHAM"/>
    <property type="match status" value="1"/>
</dbReference>
<dbReference type="KEGG" id="mesg:MLAUSG7_0847"/>
<evidence type="ECO:0000259" key="12">
    <source>
        <dbReference type="Pfam" id="PF03313"/>
    </source>
</evidence>
<dbReference type="PANTHER" id="PTHR30501">
    <property type="entry name" value="UPF0597 PROTEIN YHAM"/>
    <property type="match status" value="1"/>
</dbReference>
<sequence>MEKNELITEILKKEIVKALGCTEVGLIGYTVAKAKPDDVYSIKEIKIILDKGTFKNAYSVGVPNTGKFGILPAVVGGLLGNKENDLEIFKDIKYDEELEEFIKDKLKIEVIDSEVYCKVYIEADKTYESETKGSHSGKVIDETLKEAYKNLTLKDFIDYLDDIPKDVINLIKETININNNLSIPEVSEDFINLNINDDILNNMVKKTVSGVYNRMIGVNKPAMAIAGSGNMGLVSTLPIIAYDEINNKDEEKLIKSITLSSLTTIYSTYYSSYISSMCGCVNRGGIGAVSGLSYYIHYNEENIINYIEESIKSFTANLTGIICDGGKIGCALKIASGVFGIYLSLFSKVPYNNGIVGKNFEECIKNIGKIGKSMKSVDDAIIEILKSKEL</sequence>
<evidence type="ECO:0000256" key="3">
    <source>
        <dbReference type="ARBA" id="ARBA00011233"/>
    </source>
</evidence>
<protein>
    <recommendedName>
        <fullName evidence="5">L-cysteine desulfidase</fullName>
        <ecNumber evidence="4">4.4.1.28</ecNumber>
    </recommendedName>
    <alternativeName>
        <fullName evidence="10">L-cysteine desulfhydrase</fullName>
    </alternativeName>
</protein>
<organism evidence="13 14">
    <name type="scientific">Methanocaldococcus lauensis</name>
    <dbReference type="NCBI Taxonomy" id="2546128"/>
    <lineage>
        <taxon>Archaea</taxon>
        <taxon>Methanobacteriati</taxon>
        <taxon>Methanobacteriota</taxon>
        <taxon>Methanomada group</taxon>
        <taxon>Methanococci</taxon>
        <taxon>Methanococcales</taxon>
        <taxon>Methanocaldococcaceae</taxon>
        <taxon>Methanocaldococcus</taxon>
    </lineage>
</organism>
<keyword evidence="6" id="KW-0004">4Fe-4S</keyword>
<name>A0A8D6SVS3_9EURY</name>
<evidence type="ECO:0000256" key="4">
    <source>
        <dbReference type="ARBA" id="ARBA00012235"/>
    </source>
</evidence>
<evidence type="ECO:0000256" key="2">
    <source>
        <dbReference type="ARBA" id="ARBA00010713"/>
    </source>
</evidence>
<comment type="similarity">
    <text evidence="2">Belongs to the L-cysteine desulfidase family.</text>
</comment>
<evidence type="ECO:0000256" key="1">
    <source>
        <dbReference type="ARBA" id="ARBA00001966"/>
    </source>
</evidence>
<dbReference type="EC" id="4.4.1.28" evidence="4"/>
<dbReference type="GeneID" id="65883652"/>
<reference evidence="13 14" key="1">
    <citation type="submission" date="2020-04" db="EMBL/GenBank/DDBJ databases">
        <authorList>
            <consortium name="Genoscope - CEA"/>
            <person name="William W."/>
        </authorList>
    </citation>
    <scope>NUCLEOTIDE SEQUENCE [LARGE SCALE GENOMIC DNA]</scope>
    <source>
        <strain evidence="13 14">SG7</strain>
    </source>
</reference>
<keyword evidence="9 13" id="KW-0456">Lyase</keyword>
<evidence type="ECO:0000313" key="14">
    <source>
        <dbReference type="Proteomes" id="UP000679213"/>
    </source>
</evidence>
<dbReference type="Proteomes" id="UP000679213">
    <property type="component" value="Chromosome I"/>
</dbReference>
<keyword evidence="7" id="KW-0408">Iron</keyword>
<evidence type="ECO:0000256" key="10">
    <source>
        <dbReference type="ARBA" id="ARBA00032124"/>
    </source>
</evidence>
<evidence type="ECO:0000256" key="6">
    <source>
        <dbReference type="ARBA" id="ARBA00022485"/>
    </source>
</evidence>
<comment type="subunit">
    <text evidence="3">Homotrimer.</text>
</comment>
<evidence type="ECO:0000256" key="11">
    <source>
        <dbReference type="ARBA" id="ARBA00049051"/>
    </source>
</evidence>